<dbReference type="AlphaFoldDB" id="A0A519BN85"/>
<gene>
    <name evidence="2" type="ORF">EVG15_04650</name>
</gene>
<feature type="transmembrane region" description="Helical" evidence="1">
    <location>
        <begin position="12"/>
        <end position="41"/>
    </location>
</feature>
<evidence type="ECO:0000313" key="2">
    <source>
        <dbReference type="EMBL" id="RZD18736.1"/>
    </source>
</evidence>
<proteinExistence type="predicted"/>
<protein>
    <submittedName>
        <fullName evidence="2">Uncharacterized protein</fullName>
    </submittedName>
</protein>
<evidence type="ECO:0000313" key="3">
    <source>
        <dbReference type="Proteomes" id="UP000319296"/>
    </source>
</evidence>
<dbReference type="EMBL" id="SGBB01000006">
    <property type="protein sequence ID" value="RZD18736.1"/>
    <property type="molecule type" value="Genomic_DNA"/>
</dbReference>
<sequence>MILYILFYIYYFIYIILYILFYIYYFIYIILYILFYIYYFIYIFNSSNASVKSYNSIFPIQSG</sequence>
<name>A0A519BN85_9DELT</name>
<accession>A0A519BN85</accession>
<organism evidence="2 3">
    <name type="scientific">Candidatus Acididesulfobacter diazotrophicus</name>
    <dbReference type="NCBI Taxonomy" id="2597226"/>
    <lineage>
        <taxon>Bacteria</taxon>
        <taxon>Deltaproteobacteria</taxon>
        <taxon>Candidatus Acidulodesulfobacterales</taxon>
        <taxon>Candidatus Acididesulfobacter</taxon>
    </lineage>
</organism>
<keyword evidence="1" id="KW-0472">Membrane</keyword>
<reference evidence="2 3" key="1">
    <citation type="journal article" date="2019" name="ISME J.">
        <title>Insights into ecological role of a new deltaproteobacterial order Candidatus Acidulodesulfobacterales by metagenomics and metatranscriptomics.</title>
        <authorList>
            <person name="Tan S."/>
            <person name="Liu J."/>
            <person name="Fang Y."/>
            <person name="Hedlund B.P."/>
            <person name="Lian Z.H."/>
            <person name="Huang L.Y."/>
            <person name="Li J.T."/>
            <person name="Huang L.N."/>
            <person name="Li W.J."/>
            <person name="Jiang H.C."/>
            <person name="Dong H.L."/>
            <person name="Shu W.S."/>
        </authorList>
    </citation>
    <scope>NUCLEOTIDE SEQUENCE [LARGE SCALE GENOMIC DNA]</scope>
    <source>
        <strain evidence="2">AP1</strain>
    </source>
</reference>
<keyword evidence="1" id="KW-0812">Transmembrane</keyword>
<keyword evidence="1" id="KW-1133">Transmembrane helix</keyword>
<evidence type="ECO:0000256" key="1">
    <source>
        <dbReference type="SAM" id="Phobius"/>
    </source>
</evidence>
<dbReference type="Proteomes" id="UP000319296">
    <property type="component" value="Unassembled WGS sequence"/>
</dbReference>
<comment type="caution">
    <text evidence="2">The sequence shown here is derived from an EMBL/GenBank/DDBJ whole genome shotgun (WGS) entry which is preliminary data.</text>
</comment>